<evidence type="ECO:0000259" key="1">
    <source>
        <dbReference type="PROSITE" id="PS51085"/>
    </source>
</evidence>
<dbReference type="SUPFAM" id="SSF54292">
    <property type="entry name" value="2Fe-2S ferredoxin-like"/>
    <property type="match status" value="1"/>
</dbReference>
<dbReference type="PROSITE" id="PS51384">
    <property type="entry name" value="FAD_FR"/>
    <property type="match status" value="1"/>
</dbReference>
<comment type="caution">
    <text evidence="3">The sequence shown here is derived from an EMBL/GenBank/DDBJ whole genome shotgun (WGS) entry which is preliminary data.</text>
</comment>
<reference evidence="3" key="1">
    <citation type="submission" date="2022-09" db="EMBL/GenBank/DDBJ databases">
        <title>Intensive care unit water sources are persistently colonized with multi-drug resistant bacteria and are the site of extensive horizontal gene transfer of antibiotic resistance genes.</title>
        <authorList>
            <person name="Diorio-Toth L."/>
        </authorList>
    </citation>
    <scope>NUCLEOTIDE SEQUENCE</scope>
    <source>
        <strain evidence="3">GD03832</strain>
    </source>
</reference>
<dbReference type="EMBL" id="JAOCEK010000001">
    <property type="protein sequence ID" value="MDH1332750.1"/>
    <property type="molecule type" value="Genomic_DNA"/>
</dbReference>
<dbReference type="PROSITE" id="PS00197">
    <property type="entry name" value="2FE2S_FER_1"/>
    <property type="match status" value="1"/>
</dbReference>
<dbReference type="InterPro" id="IPR006058">
    <property type="entry name" value="2Fe2S_fd_BS"/>
</dbReference>
<accession>A0AA42PW78</accession>
<dbReference type="PROSITE" id="PS51085">
    <property type="entry name" value="2FE2S_FER_2"/>
    <property type="match status" value="1"/>
</dbReference>
<dbReference type="InterPro" id="IPR036010">
    <property type="entry name" value="2Fe-2S_ferredoxin-like_sf"/>
</dbReference>
<dbReference type="PANTHER" id="PTHR47354:SF2">
    <property type="entry name" value="BLR2392 PROTEIN"/>
    <property type="match status" value="1"/>
</dbReference>
<dbReference type="GO" id="GO:0016491">
    <property type="term" value="F:oxidoreductase activity"/>
    <property type="evidence" value="ECO:0007669"/>
    <property type="project" value="InterPro"/>
</dbReference>
<dbReference type="GO" id="GO:0051537">
    <property type="term" value="F:2 iron, 2 sulfur cluster binding"/>
    <property type="evidence" value="ECO:0007669"/>
    <property type="project" value="InterPro"/>
</dbReference>
<dbReference type="SUPFAM" id="SSF52343">
    <property type="entry name" value="Ferredoxin reductase-like, C-terminal NADP-linked domain"/>
    <property type="match status" value="1"/>
</dbReference>
<dbReference type="Gene3D" id="2.40.30.10">
    <property type="entry name" value="Translation factors"/>
    <property type="match status" value="1"/>
</dbReference>
<dbReference type="InterPro" id="IPR017927">
    <property type="entry name" value="FAD-bd_FR_type"/>
</dbReference>
<dbReference type="SUPFAM" id="SSF63380">
    <property type="entry name" value="Riboflavin synthase domain-like"/>
    <property type="match status" value="1"/>
</dbReference>
<dbReference type="RefSeq" id="WP_179627319.1">
    <property type="nucleotide sequence ID" value="NZ_JAOCEK010000001.1"/>
</dbReference>
<evidence type="ECO:0000313" key="4">
    <source>
        <dbReference type="Proteomes" id="UP001161065"/>
    </source>
</evidence>
<dbReference type="CDD" id="cd00207">
    <property type="entry name" value="fer2"/>
    <property type="match status" value="1"/>
</dbReference>
<feature type="domain" description="FAD-binding FR-type" evidence="2">
    <location>
        <begin position="1"/>
        <end position="116"/>
    </location>
</feature>
<protein>
    <submittedName>
        <fullName evidence="3">PDR/VanB family oxidoreductase</fullName>
    </submittedName>
</protein>
<gene>
    <name evidence="3" type="ORF">N5D63_01180</name>
</gene>
<feature type="domain" description="2Fe-2S ferredoxin-type" evidence="1">
    <location>
        <begin position="242"/>
        <end position="329"/>
    </location>
</feature>
<dbReference type="PANTHER" id="PTHR47354">
    <property type="entry name" value="NADH OXIDOREDUCTASE HCR"/>
    <property type="match status" value="1"/>
</dbReference>
<dbReference type="InterPro" id="IPR039261">
    <property type="entry name" value="FNR_nucleotide-bd"/>
</dbReference>
<dbReference type="InterPro" id="IPR017938">
    <property type="entry name" value="Riboflavin_synthase-like_b-brl"/>
</dbReference>
<dbReference type="Proteomes" id="UP001161065">
    <property type="component" value="Unassembled WGS sequence"/>
</dbReference>
<name>A0AA42PW78_9BURK</name>
<dbReference type="AlphaFoldDB" id="A0AA42PW78"/>
<dbReference type="Gene3D" id="3.10.20.30">
    <property type="match status" value="1"/>
</dbReference>
<dbReference type="InterPro" id="IPR050415">
    <property type="entry name" value="MRET"/>
</dbReference>
<dbReference type="Pfam" id="PF00175">
    <property type="entry name" value="NAD_binding_1"/>
    <property type="match status" value="1"/>
</dbReference>
<dbReference type="CDD" id="cd06185">
    <property type="entry name" value="PDR_like"/>
    <property type="match status" value="1"/>
</dbReference>
<proteinExistence type="predicted"/>
<evidence type="ECO:0000313" key="3">
    <source>
        <dbReference type="EMBL" id="MDH1332750.1"/>
    </source>
</evidence>
<dbReference type="InterPro" id="IPR012675">
    <property type="entry name" value="Beta-grasp_dom_sf"/>
</dbReference>
<dbReference type="InterPro" id="IPR001041">
    <property type="entry name" value="2Fe-2S_ferredoxin-type"/>
</dbReference>
<sequence length="329" mass="34743">METIAVEVVAADQLNPLIRRFTLRAADGGLLPGFAAGAHVRVQVGLQGEAQGEVQDWRHYSLVNTDAGADTGLPQPHYTIAVRREDEGRGGSRWMHGLQPGQCIAIEPPKNDFPLGAHVGCAVLVAGGIGITPLASMAAARRAAGLPVRMLYAGRSRALMAFLPELQALLGESLAVHADEDRGAALDVATLLDGCAGEDQLYVCGPRAMLDAVLAATDARGWPRERVHFELFTTPVAAVGDQPIDLVLAQSGRQLTVPAGQSILDCLIEHGCDPLFDCKRGECGVCAAEVIEGEIDHRDAVLSAAERAGGKVMQICVSRARSARLVLDL</sequence>
<dbReference type="Pfam" id="PF00111">
    <property type="entry name" value="Fer2"/>
    <property type="match status" value="1"/>
</dbReference>
<organism evidence="3 4">
    <name type="scientific">Comamonas thiooxydans</name>
    <dbReference type="NCBI Taxonomy" id="363952"/>
    <lineage>
        <taxon>Bacteria</taxon>
        <taxon>Pseudomonadati</taxon>
        <taxon>Pseudomonadota</taxon>
        <taxon>Betaproteobacteria</taxon>
        <taxon>Burkholderiales</taxon>
        <taxon>Comamonadaceae</taxon>
        <taxon>Comamonas</taxon>
    </lineage>
</organism>
<dbReference type="InterPro" id="IPR001433">
    <property type="entry name" value="OxRdtase_FAD/NAD-bd"/>
</dbReference>
<dbReference type="Gene3D" id="3.40.50.80">
    <property type="entry name" value="Nucleotide-binding domain of ferredoxin-NADP reductase (FNR) module"/>
    <property type="match status" value="1"/>
</dbReference>
<evidence type="ECO:0000259" key="2">
    <source>
        <dbReference type="PROSITE" id="PS51384"/>
    </source>
</evidence>